<keyword evidence="7 10" id="KW-1133">Transmembrane helix</keyword>
<keyword evidence="8 10" id="KW-0472">Membrane</keyword>
<evidence type="ECO:0000259" key="11">
    <source>
        <dbReference type="PROSITE" id="PS50893"/>
    </source>
</evidence>
<dbReference type="GO" id="GO:0140359">
    <property type="term" value="F:ABC-type transporter activity"/>
    <property type="evidence" value="ECO:0007669"/>
    <property type="project" value="InterPro"/>
</dbReference>
<dbReference type="PANTHER" id="PTHR24221">
    <property type="entry name" value="ATP-BINDING CASSETTE SUB-FAMILY B"/>
    <property type="match status" value="1"/>
</dbReference>
<dbReference type="CDD" id="cd07346">
    <property type="entry name" value="ABC_6TM_exporters"/>
    <property type="match status" value="1"/>
</dbReference>
<gene>
    <name evidence="13" type="ordered locus">CRES_0259</name>
</gene>
<dbReference type="InterPro" id="IPR003593">
    <property type="entry name" value="AAA+_ATPase"/>
</dbReference>
<dbReference type="InterPro" id="IPR027417">
    <property type="entry name" value="P-loop_NTPase"/>
</dbReference>
<keyword evidence="2" id="KW-0997">Cell inner membrane</keyword>
<dbReference type="SUPFAM" id="SSF52540">
    <property type="entry name" value="P-loop containing nucleoside triphosphate hydrolases"/>
    <property type="match status" value="1"/>
</dbReference>
<feature type="domain" description="ABC transmembrane type-1" evidence="12">
    <location>
        <begin position="37"/>
        <end position="350"/>
    </location>
</feature>
<keyword evidence="5 13" id="KW-0067">ATP-binding</keyword>
<dbReference type="PROSITE" id="PS50929">
    <property type="entry name" value="ABC_TM1F"/>
    <property type="match status" value="1"/>
</dbReference>
<dbReference type="GO" id="GO:0005886">
    <property type="term" value="C:plasma membrane"/>
    <property type="evidence" value="ECO:0007669"/>
    <property type="project" value="UniProtKB-SubCell"/>
</dbReference>
<evidence type="ECO:0000313" key="13">
    <source>
        <dbReference type="EMBL" id="AEI08622.1"/>
    </source>
</evidence>
<evidence type="ECO:0000256" key="2">
    <source>
        <dbReference type="ARBA" id="ARBA00022519"/>
    </source>
</evidence>
<evidence type="ECO:0000256" key="8">
    <source>
        <dbReference type="ARBA" id="ARBA00023136"/>
    </source>
</evidence>
<dbReference type="InterPro" id="IPR036640">
    <property type="entry name" value="ABC1_TM_sf"/>
</dbReference>
<dbReference type="EMBL" id="CP002857">
    <property type="protein sequence ID" value="AEI08622.1"/>
    <property type="molecule type" value="Genomic_DNA"/>
</dbReference>
<feature type="transmembrane region" description="Helical" evidence="10">
    <location>
        <begin position="111"/>
        <end position="129"/>
    </location>
</feature>
<evidence type="ECO:0000259" key="12">
    <source>
        <dbReference type="PROSITE" id="PS50929"/>
    </source>
</evidence>
<dbReference type="Pfam" id="PF00664">
    <property type="entry name" value="ABC_membrane"/>
    <property type="match status" value="1"/>
</dbReference>
<keyword evidence="14" id="KW-1185">Reference proteome</keyword>
<dbReference type="InterPro" id="IPR039421">
    <property type="entry name" value="Type_1_exporter"/>
</dbReference>
<comment type="subcellular location">
    <subcellularLocation>
        <location evidence="1">Cell inner membrane</location>
        <topology evidence="1">Multi-pass membrane protein</topology>
    </subcellularLocation>
</comment>
<keyword evidence="6" id="KW-1278">Translocase</keyword>
<dbReference type="Pfam" id="PF00005">
    <property type="entry name" value="ABC_tran"/>
    <property type="match status" value="1"/>
</dbReference>
<keyword evidence="4" id="KW-0547">Nucleotide-binding</keyword>
<dbReference type="GO" id="GO:0034040">
    <property type="term" value="F:ATPase-coupled lipid transmembrane transporter activity"/>
    <property type="evidence" value="ECO:0007669"/>
    <property type="project" value="TreeGrafter"/>
</dbReference>
<evidence type="ECO:0000256" key="10">
    <source>
        <dbReference type="SAM" id="Phobius"/>
    </source>
</evidence>
<comment type="similarity">
    <text evidence="9">Belongs to the ABC transporter superfamily. Siderophore-Fe(3+) uptake transporter (SIUT) (TC 3.A.1.21) family.</text>
</comment>
<reference evidence="13 14" key="1">
    <citation type="journal article" date="2012" name="BMC Genomics">
        <title>Complete genome sequence, lifestyle, and multi-drug resistance of the human pathogen Corynebacterium resistens DSM 45100 isolated from blood samples of a leukemia patient.</title>
        <authorList>
            <person name="Schroder J."/>
            <person name="Maus I."/>
            <person name="Meyer K."/>
            <person name="Wordemann S."/>
            <person name="Blom J."/>
            <person name="Jaenicke S."/>
            <person name="Schneider J."/>
            <person name="Trost E."/>
            <person name="Tauch A."/>
        </authorList>
    </citation>
    <scope>NUCLEOTIDE SEQUENCE [LARGE SCALE GENOMIC DNA]</scope>
    <source>
        <strain evidence="14">DSM 45100 / JCM 12819 / CCUG 50093 / GTC 2026 / SICGH 158</strain>
    </source>
</reference>
<name>F8E2H6_CORRG</name>
<sequence>MEVPEVAQRFPLATWAEVRKEIGAQIRAVPGARRLSLIALVLMAIGAWATVSVPRLLGQTVDVVRQVTGEGATVTGPADGNGVDQAGNADTANQWWTFIVDSGLGAIGLKMLVAAMVGGVASAAGYYLMSKVSERVIANLRETMVGTALGLPLHQVEDAGTADLVSRSTDDVAEVSAAITETLPLLSKSVFLIVATATALVAVDPRLLLCALVAVIPYWWGARRYLRVAPERFAAERAGMAERARRVLEAIHGRATIKAFRMENAMHDRIAYASWDVVQKGLHARMALFRLQLWMVGGEFLLSASVLIGGFYFVRVGWVTVGAVTGAGLMVIRLRGPIMHVMRELDVIQSAYASLSRIVGVSVHPPEHVPDYAGAGGPDLDVVSGDAPHRNPVALSSQRPAVELRHVVFSYATTSAQGGTVISGHNGRPTTTATAVDDVSFRIQPGETVALVGASGAGKTTVASLLMGLRVPDSGDVLVAGAPVSLLSDAQRAQRIAMVTQEVHTFAGTLREDLNLARPDATDEEILNVVTRVGALQWLDSLPDGLDTVVGERGMRLSPVIAQQLALARVLLMDPPVVVMDEATAEAGSAQASALEGAAAEVLRDRSALVVAHRLDQARSADRVLVMESGQIVESGTHDELVAQAGRYAEMWVAWTRGRES</sequence>
<evidence type="ECO:0000256" key="1">
    <source>
        <dbReference type="ARBA" id="ARBA00004429"/>
    </source>
</evidence>
<keyword evidence="2" id="KW-1003">Cell membrane</keyword>
<feature type="transmembrane region" description="Helical" evidence="10">
    <location>
        <begin position="318"/>
        <end position="334"/>
    </location>
</feature>
<dbReference type="PANTHER" id="PTHR24221:SF654">
    <property type="entry name" value="ATP-BINDING CASSETTE SUB-FAMILY B MEMBER 6"/>
    <property type="match status" value="1"/>
</dbReference>
<keyword evidence="3 10" id="KW-0812">Transmembrane</keyword>
<accession>F8E2H6</accession>
<dbReference type="HOGENOM" id="CLU_000604_84_3_11"/>
<dbReference type="InterPro" id="IPR011527">
    <property type="entry name" value="ABC1_TM_dom"/>
</dbReference>
<dbReference type="InterPro" id="IPR003439">
    <property type="entry name" value="ABC_transporter-like_ATP-bd"/>
</dbReference>
<dbReference type="eggNOG" id="COG1132">
    <property type="taxonomic scope" value="Bacteria"/>
</dbReference>
<dbReference type="SUPFAM" id="SSF90123">
    <property type="entry name" value="ABC transporter transmembrane region"/>
    <property type="match status" value="1"/>
</dbReference>
<evidence type="ECO:0000256" key="5">
    <source>
        <dbReference type="ARBA" id="ARBA00022840"/>
    </source>
</evidence>
<dbReference type="Gene3D" id="3.40.50.300">
    <property type="entry name" value="P-loop containing nucleotide triphosphate hydrolases"/>
    <property type="match status" value="1"/>
</dbReference>
<dbReference type="AlphaFoldDB" id="F8E2H6"/>
<dbReference type="KEGG" id="crd:CRES_0259"/>
<evidence type="ECO:0000256" key="3">
    <source>
        <dbReference type="ARBA" id="ARBA00022692"/>
    </source>
</evidence>
<dbReference type="GO" id="GO:0016887">
    <property type="term" value="F:ATP hydrolysis activity"/>
    <property type="evidence" value="ECO:0007669"/>
    <property type="project" value="InterPro"/>
</dbReference>
<evidence type="ECO:0000256" key="9">
    <source>
        <dbReference type="ARBA" id="ARBA00023455"/>
    </source>
</evidence>
<dbReference type="SMART" id="SM00382">
    <property type="entry name" value="AAA"/>
    <property type="match status" value="1"/>
</dbReference>
<evidence type="ECO:0000256" key="7">
    <source>
        <dbReference type="ARBA" id="ARBA00022989"/>
    </source>
</evidence>
<evidence type="ECO:0000313" key="14">
    <source>
        <dbReference type="Proteomes" id="UP000000492"/>
    </source>
</evidence>
<organism evidence="13 14">
    <name type="scientific">Corynebacterium resistens (strain DSM 45100 / JCM 12819 / GTC 2026 / SICGH 158)</name>
    <dbReference type="NCBI Taxonomy" id="662755"/>
    <lineage>
        <taxon>Bacteria</taxon>
        <taxon>Bacillati</taxon>
        <taxon>Actinomycetota</taxon>
        <taxon>Actinomycetes</taxon>
        <taxon>Mycobacteriales</taxon>
        <taxon>Corynebacteriaceae</taxon>
        <taxon>Corynebacterium</taxon>
    </lineage>
</organism>
<evidence type="ECO:0000256" key="6">
    <source>
        <dbReference type="ARBA" id="ARBA00022967"/>
    </source>
</evidence>
<dbReference type="PROSITE" id="PS50893">
    <property type="entry name" value="ABC_TRANSPORTER_2"/>
    <property type="match status" value="1"/>
</dbReference>
<dbReference type="Proteomes" id="UP000000492">
    <property type="component" value="Chromosome"/>
</dbReference>
<proteinExistence type="inferred from homology"/>
<feature type="domain" description="ABC transporter" evidence="11">
    <location>
        <begin position="402"/>
        <end position="654"/>
    </location>
</feature>
<evidence type="ECO:0000256" key="4">
    <source>
        <dbReference type="ARBA" id="ARBA00022741"/>
    </source>
</evidence>
<protein>
    <submittedName>
        <fullName evidence="13">ABC transport system ATP-binding/permease protein</fullName>
    </submittedName>
</protein>
<dbReference type="STRING" id="662755.CRES_0259"/>
<feature type="transmembrane region" description="Helical" evidence="10">
    <location>
        <begin position="37"/>
        <end position="57"/>
    </location>
</feature>
<dbReference type="Gene3D" id="1.20.1560.10">
    <property type="entry name" value="ABC transporter type 1, transmembrane domain"/>
    <property type="match status" value="1"/>
</dbReference>
<dbReference type="GO" id="GO:0005524">
    <property type="term" value="F:ATP binding"/>
    <property type="evidence" value="ECO:0007669"/>
    <property type="project" value="UniProtKB-KW"/>
</dbReference>